<keyword evidence="2" id="KW-0677">Repeat</keyword>
<evidence type="ECO:0000313" key="7">
    <source>
        <dbReference type="EMBL" id="CAF1671491.1"/>
    </source>
</evidence>
<feature type="domain" description="SH3" evidence="5">
    <location>
        <begin position="455"/>
        <end position="514"/>
    </location>
</feature>
<evidence type="ECO:0000256" key="2">
    <source>
        <dbReference type="ARBA" id="ARBA00022737"/>
    </source>
</evidence>
<dbReference type="AlphaFoldDB" id="A0A816GBF3"/>
<dbReference type="PANTHER" id="PTHR15706:SF2">
    <property type="entry name" value="SH3 AND PX DOMAIN-CONTAINING PROTEIN 2A"/>
    <property type="match status" value="1"/>
</dbReference>
<dbReference type="InterPro" id="IPR001452">
    <property type="entry name" value="SH3_domain"/>
</dbReference>
<accession>A0A816GBF3</accession>
<keyword evidence="1 3" id="KW-0728">SH3 domain</keyword>
<evidence type="ECO:0000256" key="4">
    <source>
        <dbReference type="SAM" id="MobiDB-lite"/>
    </source>
</evidence>
<evidence type="ECO:0000313" key="8">
    <source>
        <dbReference type="Proteomes" id="UP000663834"/>
    </source>
</evidence>
<evidence type="ECO:0000259" key="5">
    <source>
        <dbReference type="PROSITE" id="PS50002"/>
    </source>
</evidence>
<dbReference type="OrthoDB" id="10255964at2759"/>
<dbReference type="CDD" id="cd00174">
    <property type="entry name" value="SH3"/>
    <property type="match status" value="1"/>
</dbReference>
<feature type="domain" description="PX" evidence="6">
    <location>
        <begin position="12"/>
        <end position="134"/>
    </location>
</feature>
<dbReference type="PANTHER" id="PTHR15706">
    <property type="entry name" value="SH3 MULTIPLE DOMAIN"/>
    <property type="match status" value="1"/>
</dbReference>
<dbReference type="Gene3D" id="3.30.1520.10">
    <property type="entry name" value="Phox-like domain"/>
    <property type="match status" value="1"/>
</dbReference>
<dbReference type="PROSITE" id="PS50195">
    <property type="entry name" value="PX"/>
    <property type="match status" value="1"/>
</dbReference>
<reference evidence="7" key="1">
    <citation type="submission" date="2021-02" db="EMBL/GenBank/DDBJ databases">
        <authorList>
            <person name="Nowell W R."/>
        </authorList>
    </citation>
    <scope>NUCLEOTIDE SEQUENCE</scope>
</reference>
<feature type="domain" description="SH3" evidence="5">
    <location>
        <begin position="159"/>
        <end position="218"/>
    </location>
</feature>
<dbReference type="GO" id="GO:0016176">
    <property type="term" value="F:superoxide-generating NADPH oxidase activator activity"/>
    <property type="evidence" value="ECO:0007669"/>
    <property type="project" value="TreeGrafter"/>
</dbReference>
<dbReference type="InterPro" id="IPR001683">
    <property type="entry name" value="PX_dom"/>
</dbReference>
<dbReference type="Pfam" id="PF00787">
    <property type="entry name" value="PX"/>
    <property type="match status" value="1"/>
</dbReference>
<dbReference type="InterPro" id="IPR036871">
    <property type="entry name" value="PX_dom_sf"/>
</dbReference>
<dbReference type="GO" id="GO:0042554">
    <property type="term" value="P:superoxide anion generation"/>
    <property type="evidence" value="ECO:0007669"/>
    <property type="project" value="TreeGrafter"/>
</dbReference>
<dbReference type="InterPro" id="IPR036028">
    <property type="entry name" value="SH3-like_dom_sf"/>
</dbReference>
<sequence length="731" mass="84133">MNNKKSSNNTAYIKSVKIVNVEKRYQPGGKHYVYVIEVNWSNSENLFTIYRRYNQFFDLQCRILNLLAATGLRSNHRIPYLPGKIILGRSQIHQIATERKTTLDEYCQKLFSLPERITRSRPILEFFRPSKTDEEKPIQLNVDESKLIRKSSIDISNLTKSVTFRCIQDFNADDKNEMSLKQNDIVEVLDNTDNGWWLVNKGNQKGYVPATFLETTELNHATKYIINKTCEADPDESRLTRSSSIDISNLTKLVTFRCIQDFNADDKNEMSLKQNDIVEVLDNTDNGWWLVNKGNQKGYVPATFLETTELNHATKYIINKTCEADPDESRLTRSSSIDISNLTKLVTFRCIQDFNADDKNEMSLKQNDIVEVLDNTDNGWWLVNKGNQKGYVPATFLVPTELHQDNHQEESFNKSISSWWLVNKGNQKGYVPATFLVPTELHQDNHQEESFNKSISITKYVVNESYDAIMTDEISLLKDSCVIVIEKSLLGWWRVEFNNNTGLFPSAYLTPWEMLHTSENSTTNTSAVNAKIKELDDSDDSDWDDDDDDYEYSKEPNNDAKFELYYAHSDYSGNTEDFLSFRRGDCIEIRDKTCGGWWYGRRVNSEQILTWIPGNHLQKEPILNETSDDRNDPPSIHSECDSNISDIPLDVSANKQEEKILADIEDQSLESPLLTEVVYAEVIQTPQIVEPEKVHNKSPVSIPAFQKNNNDKDTKPKAVKELVKLYNQLIV</sequence>
<name>A0A816GBF3_9BILA</name>
<feature type="domain" description="SH3" evidence="5">
    <location>
        <begin position="251"/>
        <end position="310"/>
    </location>
</feature>
<dbReference type="SMART" id="SM00326">
    <property type="entry name" value="SH3"/>
    <property type="match status" value="5"/>
</dbReference>
<proteinExistence type="predicted"/>
<feature type="domain" description="SH3" evidence="5">
    <location>
        <begin position="343"/>
        <end position="402"/>
    </location>
</feature>
<evidence type="ECO:0000259" key="6">
    <source>
        <dbReference type="PROSITE" id="PS50195"/>
    </source>
</evidence>
<comment type="caution">
    <text evidence="7">The sequence shown here is derived from an EMBL/GenBank/DDBJ whole genome shotgun (WGS) entry which is preliminary data.</text>
</comment>
<feature type="domain" description="SH3" evidence="5">
    <location>
        <begin position="560"/>
        <end position="622"/>
    </location>
</feature>
<dbReference type="Pfam" id="PF00018">
    <property type="entry name" value="SH3_1"/>
    <property type="match status" value="2"/>
</dbReference>
<dbReference type="SMART" id="SM00312">
    <property type="entry name" value="PX"/>
    <property type="match status" value="1"/>
</dbReference>
<dbReference type="GO" id="GO:0035091">
    <property type="term" value="F:phosphatidylinositol binding"/>
    <property type="evidence" value="ECO:0007669"/>
    <property type="project" value="InterPro"/>
</dbReference>
<evidence type="ECO:0000256" key="1">
    <source>
        <dbReference type="ARBA" id="ARBA00022443"/>
    </source>
</evidence>
<evidence type="ECO:0008006" key="9">
    <source>
        <dbReference type="Google" id="ProtNLM"/>
    </source>
</evidence>
<dbReference type="InterPro" id="IPR051228">
    <property type="entry name" value="NADPH_Oxidase/PX-Domain"/>
</dbReference>
<dbReference type="PRINTS" id="PR00499">
    <property type="entry name" value="P67PHOX"/>
</dbReference>
<feature type="region of interest" description="Disordered" evidence="4">
    <location>
        <begin position="536"/>
        <end position="555"/>
    </location>
</feature>
<dbReference type="EMBL" id="CAJNOW010019261">
    <property type="protein sequence ID" value="CAF1671491.1"/>
    <property type="molecule type" value="Genomic_DNA"/>
</dbReference>
<dbReference type="CDD" id="cd11856">
    <property type="entry name" value="SH3_p47phox_like"/>
    <property type="match status" value="4"/>
</dbReference>
<feature type="compositionally biased region" description="Acidic residues" evidence="4">
    <location>
        <begin position="536"/>
        <end position="550"/>
    </location>
</feature>
<organism evidence="7 8">
    <name type="scientific">Rotaria magnacalcarata</name>
    <dbReference type="NCBI Taxonomy" id="392030"/>
    <lineage>
        <taxon>Eukaryota</taxon>
        <taxon>Metazoa</taxon>
        <taxon>Spiralia</taxon>
        <taxon>Gnathifera</taxon>
        <taxon>Rotifera</taxon>
        <taxon>Eurotatoria</taxon>
        <taxon>Bdelloidea</taxon>
        <taxon>Philodinida</taxon>
        <taxon>Philodinidae</taxon>
        <taxon>Rotaria</taxon>
    </lineage>
</organism>
<evidence type="ECO:0000256" key="3">
    <source>
        <dbReference type="PROSITE-ProRule" id="PRU00192"/>
    </source>
</evidence>
<dbReference type="PROSITE" id="PS50002">
    <property type="entry name" value="SH3"/>
    <property type="match status" value="5"/>
</dbReference>
<dbReference type="Pfam" id="PF07653">
    <property type="entry name" value="SH3_2"/>
    <property type="match status" value="3"/>
</dbReference>
<gene>
    <name evidence="7" type="ORF">KQP761_LOCUS34365</name>
</gene>
<protein>
    <recommendedName>
        <fullName evidence="9">SH3 and PX domain-containing protein 2A</fullName>
    </recommendedName>
</protein>
<dbReference type="SUPFAM" id="SSF50044">
    <property type="entry name" value="SH3-domain"/>
    <property type="match status" value="5"/>
</dbReference>
<dbReference type="SUPFAM" id="SSF64268">
    <property type="entry name" value="PX domain"/>
    <property type="match status" value="1"/>
</dbReference>
<dbReference type="GO" id="GO:0005737">
    <property type="term" value="C:cytoplasm"/>
    <property type="evidence" value="ECO:0007669"/>
    <property type="project" value="TreeGrafter"/>
</dbReference>
<dbReference type="Proteomes" id="UP000663834">
    <property type="component" value="Unassembled WGS sequence"/>
</dbReference>
<dbReference type="Gene3D" id="2.30.30.40">
    <property type="entry name" value="SH3 Domains"/>
    <property type="match status" value="5"/>
</dbReference>